<organism evidence="1 2">
    <name type="scientific">Halodesulfovibrio aestuarii</name>
    <dbReference type="NCBI Taxonomy" id="126333"/>
    <lineage>
        <taxon>Bacteria</taxon>
        <taxon>Pseudomonadati</taxon>
        <taxon>Thermodesulfobacteriota</taxon>
        <taxon>Desulfovibrionia</taxon>
        <taxon>Desulfovibrionales</taxon>
        <taxon>Desulfovibrionaceae</taxon>
        <taxon>Halodesulfovibrio</taxon>
    </lineage>
</organism>
<evidence type="ECO:0008006" key="3">
    <source>
        <dbReference type="Google" id="ProtNLM"/>
    </source>
</evidence>
<keyword evidence="2" id="KW-1185">Reference proteome</keyword>
<reference evidence="1 2" key="1">
    <citation type="submission" date="2024-07" db="EMBL/GenBank/DDBJ databases">
        <title>Active virus-host system and metabolic interactions in a Lokiarchaeon culture.</title>
        <authorList>
            <person name="Ponce Toledo R.I."/>
            <person name="Rodrigues Oliveira T."/>
            <person name="Schleper C."/>
        </authorList>
    </citation>
    <scope>NUCLEOTIDE SEQUENCE [LARGE SCALE GENOMIC DNA]</scope>
    <source>
        <strain evidence="1 2">B35</strain>
    </source>
</reference>
<sequence length="500" mass="53703">MLENNKNAVTVIYSGGDIQVPFLFFDAADLMVLYEIMPKTLGTDYTVAGAGNEGGGKITLVNPPVDGTRVTVLRKVDFTQLLQVPANGILPEGALNRALDRIVMMVQQLAEQAERAVTYPEGTEKDEVANAGEMLDSIDKARADINNAVAVAGTTLDTANEKLGEINTVSAATLQEIEEQQQRNEESVTKAEDAAARAQSLPIGHVMHGFWKEAPAGTLALRMAKWPIASFSDLYQMAVDAGIAVPKATYDAIKAAKGSVGFFGIDEDGVSFWTPHLEDIAVAPTAPDMAGFETGDINLASLPEVAGTFTSTYNEATESFKLIAEYSSFQGGTNPISRKEFRASYSSSTYGADGDDEVRTKRVHLLFCVVAYSAVRPAAVAEMTAMLASITQLQQDVQELQVNKVGYPDHANRISLPTMVDLVQQAPADGYLFSYTPVSSSLSLYSTDSEGVRGGYMIVNHCGPYGTYQSTYLPIMKGEFFEVAAITGQAVLYFIPLLGA</sequence>
<dbReference type="Proteomes" id="UP001568358">
    <property type="component" value="Unassembled WGS sequence"/>
</dbReference>
<proteinExistence type="predicted"/>
<gene>
    <name evidence="1" type="ORF">AB2Z07_00995</name>
</gene>
<name>A0ABV4JRR8_9BACT</name>
<accession>A0ABV4JRR8</accession>
<evidence type="ECO:0000313" key="2">
    <source>
        <dbReference type="Proteomes" id="UP001568358"/>
    </source>
</evidence>
<dbReference type="RefSeq" id="WP_371149791.1">
    <property type="nucleotide sequence ID" value="NZ_JBFSOO010000001.1"/>
</dbReference>
<comment type="caution">
    <text evidence="1">The sequence shown here is derived from an EMBL/GenBank/DDBJ whole genome shotgun (WGS) entry which is preliminary data.</text>
</comment>
<protein>
    <recommendedName>
        <fullName evidence="3">Phage tail protein</fullName>
    </recommendedName>
</protein>
<evidence type="ECO:0000313" key="1">
    <source>
        <dbReference type="EMBL" id="MEZ6852118.1"/>
    </source>
</evidence>
<dbReference type="EMBL" id="JBFSOO010000001">
    <property type="protein sequence ID" value="MEZ6852118.1"/>
    <property type="molecule type" value="Genomic_DNA"/>
</dbReference>